<evidence type="ECO:0008006" key="2">
    <source>
        <dbReference type="Google" id="ProtNLM"/>
    </source>
</evidence>
<evidence type="ECO:0000313" key="1">
    <source>
        <dbReference type="EMBL" id="GAI75429.1"/>
    </source>
</evidence>
<organism evidence="1">
    <name type="scientific">marine sediment metagenome</name>
    <dbReference type="NCBI Taxonomy" id="412755"/>
    <lineage>
        <taxon>unclassified sequences</taxon>
        <taxon>metagenomes</taxon>
        <taxon>ecological metagenomes</taxon>
    </lineage>
</organism>
<name>X1T5Y0_9ZZZZ</name>
<gene>
    <name evidence="1" type="ORF">S12H4_18336</name>
</gene>
<comment type="caution">
    <text evidence="1">The sequence shown here is derived from an EMBL/GenBank/DDBJ whole genome shotgun (WGS) entry which is preliminary data.</text>
</comment>
<accession>X1T5Y0</accession>
<reference evidence="1" key="1">
    <citation type="journal article" date="2014" name="Front. Microbiol.">
        <title>High frequency of phylogenetically diverse reductive dehalogenase-homologous genes in deep subseafloor sedimentary metagenomes.</title>
        <authorList>
            <person name="Kawai M."/>
            <person name="Futagami T."/>
            <person name="Toyoda A."/>
            <person name="Takaki Y."/>
            <person name="Nishi S."/>
            <person name="Hori S."/>
            <person name="Arai W."/>
            <person name="Tsubouchi T."/>
            <person name="Morono Y."/>
            <person name="Uchiyama I."/>
            <person name="Ito T."/>
            <person name="Fujiyama A."/>
            <person name="Inagaki F."/>
            <person name="Takami H."/>
        </authorList>
    </citation>
    <scope>NUCLEOTIDE SEQUENCE</scope>
    <source>
        <strain evidence="1">Expedition CK06-06</strain>
    </source>
</reference>
<dbReference type="AlphaFoldDB" id="X1T5Y0"/>
<dbReference type="EMBL" id="BARW01009044">
    <property type="protein sequence ID" value="GAI75429.1"/>
    <property type="molecule type" value="Genomic_DNA"/>
</dbReference>
<proteinExistence type="predicted"/>
<protein>
    <recommendedName>
        <fullName evidence="2">TRASH domain-containing protein</fullName>
    </recommendedName>
</protein>
<sequence>MIITCGVCDKEFEMNKAVAVAYNPDKWELILICSEDCIKEYTDRFAKLLRIKIVKGGENEQES</sequence>